<protein>
    <submittedName>
        <fullName evidence="4">Serine protease</fullName>
    </submittedName>
</protein>
<dbReference type="Gene3D" id="3.40.33.10">
    <property type="entry name" value="CAP"/>
    <property type="match status" value="1"/>
</dbReference>
<dbReference type="GO" id="GO:0008233">
    <property type="term" value="F:peptidase activity"/>
    <property type="evidence" value="ECO:0007669"/>
    <property type="project" value="UniProtKB-KW"/>
</dbReference>
<dbReference type="PRINTS" id="PR01217">
    <property type="entry name" value="PRICHEXTENSN"/>
</dbReference>
<name>A0A1S1RJE4_9ACTN</name>
<reference evidence="5" key="1">
    <citation type="submission" date="2016-07" db="EMBL/GenBank/DDBJ databases">
        <title>Sequence Frankia sp. strain CcI1.17.</title>
        <authorList>
            <person name="Ghodhbane-Gtari F."/>
            <person name="Swanson E."/>
            <person name="Gueddou A."/>
            <person name="Morris K."/>
            <person name="Hezbri K."/>
            <person name="Ktari A."/>
            <person name="Nouioui I."/>
            <person name="Abebe-Akele F."/>
            <person name="Simpson S."/>
            <person name="Thomas K."/>
            <person name="Gtari M."/>
            <person name="Tisa L.S."/>
            <person name="Hurst S."/>
        </authorList>
    </citation>
    <scope>NUCLEOTIDE SEQUENCE [LARGE SCALE GENOMIC DNA]</scope>
    <source>
        <strain evidence="5">Cc1.17</strain>
    </source>
</reference>
<evidence type="ECO:0000256" key="2">
    <source>
        <dbReference type="SAM" id="SignalP"/>
    </source>
</evidence>
<proteinExistence type="predicted"/>
<evidence type="ECO:0000256" key="1">
    <source>
        <dbReference type="SAM" id="MobiDB-lite"/>
    </source>
</evidence>
<dbReference type="PANTHER" id="PTHR31157">
    <property type="entry name" value="SCP DOMAIN-CONTAINING PROTEIN"/>
    <property type="match status" value="1"/>
</dbReference>
<keyword evidence="5" id="KW-1185">Reference proteome</keyword>
<gene>
    <name evidence="4" type="ORF">CC117_00340</name>
</gene>
<dbReference type="CDD" id="cd05379">
    <property type="entry name" value="CAP_bacterial"/>
    <property type="match status" value="1"/>
</dbReference>
<dbReference type="SUPFAM" id="SSF55797">
    <property type="entry name" value="PR-1-like"/>
    <property type="match status" value="1"/>
</dbReference>
<feature type="region of interest" description="Disordered" evidence="1">
    <location>
        <begin position="23"/>
        <end position="136"/>
    </location>
</feature>
<dbReference type="OrthoDB" id="68195at2"/>
<accession>A0A1S1RJE4</accession>
<dbReference type="Pfam" id="PF00188">
    <property type="entry name" value="CAP"/>
    <property type="match status" value="1"/>
</dbReference>
<comment type="caution">
    <text evidence="4">The sequence shown here is derived from an EMBL/GenBank/DDBJ whole genome shotgun (WGS) entry which is preliminary data.</text>
</comment>
<organism evidence="4 5">
    <name type="scientific">Parafrankia colletiae</name>
    <dbReference type="NCBI Taxonomy" id="573497"/>
    <lineage>
        <taxon>Bacteria</taxon>
        <taxon>Bacillati</taxon>
        <taxon>Actinomycetota</taxon>
        <taxon>Actinomycetes</taxon>
        <taxon>Frankiales</taxon>
        <taxon>Frankiaceae</taxon>
        <taxon>Parafrankia</taxon>
    </lineage>
</organism>
<keyword evidence="4" id="KW-0378">Hydrolase</keyword>
<evidence type="ECO:0000313" key="4">
    <source>
        <dbReference type="EMBL" id="OHV46157.1"/>
    </source>
</evidence>
<feature type="compositionally biased region" description="Pro residues" evidence="1">
    <location>
        <begin position="80"/>
        <end position="128"/>
    </location>
</feature>
<evidence type="ECO:0000313" key="5">
    <source>
        <dbReference type="Proteomes" id="UP000179627"/>
    </source>
</evidence>
<dbReference type="InterPro" id="IPR014044">
    <property type="entry name" value="CAP_dom"/>
</dbReference>
<feature type="domain" description="SCP" evidence="3">
    <location>
        <begin position="133"/>
        <end position="249"/>
    </location>
</feature>
<dbReference type="AlphaFoldDB" id="A0A1S1RJE4"/>
<feature type="compositionally biased region" description="Gly residues" evidence="1">
    <location>
        <begin position="27"/>
        <end position="36"/>
    </location>
</feature>
<feature type="compositionally biased region" description="Low complexity" evidence="1">
    <location>
        <begin position="43"/>
        <end position="79"/>
    </location>
</feature>
<dbReference type="RefSeq" id="WP_071081711.1">
    <property type="nucleotide sequence ID" value="NZ_MBLM01000002.1"/>
</dbReference>
<feature type="chain" id="PRO_5039202229" evidence="2">
    <location>
        <begin position="20"/>
        <end position="259"/>
    </location>
</feature>
<dbReference type="SMART" id="SM00198">
    <property type="entry name" value="SCP"/>
    <property type="match status" value="1"/>
</dbReference>
<dbReference type="InterPro" id="IPR035940">
    <property type="entry name" value="CAP_sf"/>
</dbReference>
<sequence>MAPVRKAVASAATAVALMAAVASCRSGPGGSPGGGYHPPTPAPSVSASASTAPTPGTPGTTTPAAPTTAPATTAPGGPTTAPPTIPPAPTSRPPVPTTRPPVPTTPPGNPPTQNPPPPPPATTPPANPPGTGTPQDEILRLTNVERQKAGCGPLLFDASLTAAAQAHSADMATNNYFSHTGQNGSTAGSRAQAAGWPNGYVGENIAAGSTTPAATIQMWMNSSGHRANILNCAYTHLGVGYAQGGGTYRYYWTQAFGRR</sequence>
<dbReference type="PANTHER" id="PTHR31157:SF1">
    <property type="entry name" value="SCP DOMAIN-CONTAINING PROTEIN"/>
    <property type="match status" value="1"/>
</dbReference>
<dbReference type="PROSITE" id="PS51257">
    <property type="entry name" value="PROKAR_LIPOPROTEIN"/>
    <property type="match status" value="1"/>
</dbReference>
<feature type="signal peptide" evidence="2">
    <location>
        <begin position="1"/>
        <end position="19"/>
    </location>
</feature>
<keyword evidence="2" id="KW-0732">Signal</keyword>
<dbReference type="EMBL" id="MBLM01000002">
    <property type="protein sequence ID" value="OHV46157.1"/>
    <property type="molecule type" value="Genomic_DNA"/>
</dbReference>
<keyword evidence="4" id="KW-0645">Protease</keyword>
<evidence type="ECO:0000259" key="3">
    <source>
        <dbReference type="SMART" id="SM00198"/>
    </source>
</evidence>
<dbReference type="GO" id="GO:0006508">
    <property type="term" value="P:proteolysis"/>
    <property type="evidence" value="ECO:0007669"/>
    <property type="project" value="UniProtKB-KW"/>
</dbReference>
<dbReference type="Proteomes" id="UP000179627">
    <property type="component" value="Unassembled WGS sequence"/>
</dbReference>